<sequence length="83" mass="9334">MRKTQRHRRTPGIEWVRWWCIMNLSSGDSRELLALAIALSLCLARDQGQAELGRLAAFFTVVGDTLALFALQPDLRPPDQGVK</sequence>
<gene>
    <name evidence="1" type="ORF">H8S55_07575</name>
</gene>
<accession>A0A8J6IZC0</accession>
<keyword evidence="2" id="KW-1185">Reference proteome</keyword>
<dbReference type="Proteomes" id="UP000602260">
    <property type="component" value="Unassembled WGS sequence"/>
</dbReference>
<proteinExistence type="predicted"/>
<dbReference type="EMBL" id="JACOPN010000004">
    <property type="protein sequence ID" value="MBC5717178.1"/>
    <property type="molecule type" value="Genomic_DNA"/>
</dbReference>
<protein>
    <submittedName>
        <fullName evidence="1">Uncharacterized protein</fullName>
    </submittedName>
</protein>
<comment type="caution">
    <text evidence="1">The sequence shown here is derived from an EMBL/GenBank/DDBJ whole genome shotgun (WGS) entry which is preliminary data.</text>
</comment>
<name>A0A8J6IZC0_9FIRM</name>
<evidence type="ECO:0000313" key="1">
    <source>
        <dbReference type="EMBL" id="MBC5717178.1"/>
    </source>
</evidence>
<dbReference type="AlphaFoldDB" id="A0A8J6IZC0"/>
<evidence type="ECO:0000313" key="2">
    <source>
        <dbReference type="Proteomes" id="UP000602260"/>
    </source>
</evidence>
<reference evidence="1" key="1">
    <citation type="submission" date="2020-08" db="EMBL/GenBank/DDBJ databases">
        <title>Genome public.</title>
        <authorList>
            <person name="Liu C."/>
            <person name="Sun Q."/>
        </authorList>
    </citation>
    <scope>NUCLEOTIDE SEQUENCE</scope>
    <source>
        <strain evidence="1">BX5</strain>
    </source>
</reference>
<organism evidence="1 2">
    <name type="scientific">Flintibacter faecis</name>
    <dbReference type="NCBI Taxonomy" id="2763047"/>
    <lineage>
        <taxon>Bacteria</taxon>
        <taxon>Bacillati</taxon>
        <taxon>Bacillota</taxon>
        <taxon>Clostridia</taxon>
        <taxon>Eubacteriales</taxon>
        <taxon>Flintibacter</taxon>
    </lineage>
</organism>